<evidence type="ECO:0000313" key="3">
    <source>
        <dbReference type="Proteomes" id="UP001175604"/>
    </source>
</evidence>
<sequence>MNPLTIRGADIDKQELQPADFATLAEFRYALRRFTVFSEAEAHAQGLSPQQHQALLTIKGSGNPALTVGELAERLCIKHHSAVELVSRLVRMGMVERTVDPDDARRVRVSLTAAGEAKLQALSAVHLEQLRLIGPLLIKLIDKFGPRNTVKKRPPDGR</sequence>
<dbReference type="InterPro" id="IPR036390">
    <property type="entry name" value="WH_DNA-bd_sf"/>
</dbReference>
<protein>
    <submittedName>
        <fullName evidence="2">MarR family transcriptional regulator</fullName>
    </submittedName>
</protein>
<comment type="caution">
    <text evidence="2">The sequence shown here is derived from an EMBL/GenBank/DDBJ whole genome shotgun (WGS) entry which is preliminary data.</text>
</comment>
<dbReference type="Proteomes" id="UP001175604">
    <property type="component" value="Unassembled WGS sequence"/>
</dbReference>
<dbReference type="Gene3D" id="1.10.10.10">
    <property type="entry name" value="Winged helix-like DNA-binding domain superfamily/Winged helix DNA-binding domain"/>
    <property type="match status" value="1"/>
</dbReference>
<dbReference type="SUPFAM" id="SSF46785">
    <property type="entry name" value="Winged helix' DNA-binding domain"/>
    <property type="match status" value="1"/>
</dbReference>
<gene>
    <name evidence="2" type="ORF">QUC21_05075</name>
</gene>
<keyword evidence="3" id="KW-1185">Reference proteome</keyword>
<dbReference type="InterPro" id="IPR036388">
    <property type="entry name" value="WH-like_DNA-bd_sf"/>
</dbReference>
<evidence type="ECO:0000313" key="2">
    <source>
        <dbReference type="EMBL" id="MDM9558390.1"/>
    </source>
</evidence>
<accession>A0ABT7VZN3</accession>
<dbReference type="InterPro" id="IPR000835">
    <property type="entry name" value="HTH_MarR-typ"/>
</dbReference>
<dbReference type="EMBL" id="JAUDJE010000003">
    <property type="protein sequence ID" value="MDM9558390.1"/>
    <property type="molecule type" value="Genomic_DNA"/>
</dbReference>
<organism evidence="2 3">
    <name type="scientific">Bordetella petrii</name>
    <dbReference type="NCBI Taxonomy" id="94624"/>
    <lineage>
        <taxon>Bacteria</taxon>
        <taxon>Pseudomonadati</taxon>
        <taxon>Pseudomonadota</taxon>
        <taxon>Betaproteobacteria</taxon>
        <taxon>Burkholderiales</taxon>
        <taxon>Alcaligenaceae</taxon>
        <taxon>Bordetella</taxon>
    </lineage>
</organism>
<evidence type="ECO:0000259" key="1">
    <source>
        <dbReference type="PROSITE" id="PS50995"/>
    </source>
</evidence>
<name>A0ABT7VZN3_9BORD</name>
<dbReference type="InterPro" id="IPR039422">
    <property type="entry name" value="MarR/SlyA-like"/>
</dbReference>
<feature type="domain" description="HTH marR-type" evidence="1">
    <location>
        <begin position="17"/>
        <end position="158"/>
    </location>
</feature>
<dbReference type="Pfam" id="PF12802">
    <property type="entry name" value="MarR_2"/>
    <property type="match status" value="1"/>
</dbReference>
<dbReference type="SMART" id="SM00347">
    <property type="entry name" value="HTH_MARR"/>
    <property type="match status" value="1"/>
</dbReference>
<dbReference type="PROSITE" id="PS50995">
    <property type="entry name" value="HTH_MARR_2"/>
    <property type="match status" value="1"/>
</dbReference>
<dbReference type="RefSeq" id="WP_051439449.1">
    <property type="nucleotide sequence ID" value="NZ_JAUDJE010000003.1"/>
</dbReference>
<dbReference type="PANTHER" id="PTHR33164:SF104">
    <property type="entry name" value="TRANSCRIPTIONAL REGULATORY PROTEIN"/>
    <property type="match status" value="1"/>
</dbReference>
<proteinExistence type="predicted"/>
<dbReference type="PANTHER" id="PTHR33164">
    <property type="entry name" value="TRANSCRIPTIONAL REGULATOR, MARR FAMILY"/>
    <property type="match status" value="1"/>
</dbReference>
<reference evidence="2" key="1">
    <citation type="submission" date="2023-06" db="EMBL/GenBank/DDBJ databases">
        <title>full genome analysis of Phenantherene degrader P3.</title>
        <authorList>
            <person name="Akbar A."/>
            <person name="Rahmeh R."/>
            <person name="Kishk M."/>
        </authorList>
    </citation>
    <scope>NUCLEOTIDE SEQUENCE</scope>
    <source>
        <strain evidence="2">P3</strain>
    </source>
</reference>